<evidence type="ECO:0000256" key="1">
    <source>
        <dbReference type="SAM" id="SignalP"/>
    </source>
</evidence>
<gene>
    <name evidence="2" type="ORF">BU26DRAFT_128770</name>
</gene>
<dbReference type="GeneID" id="54572948"/>
<sequence length="174" mass="18963">MPRNRRRGPAYSSLLPFIVLCFIAVSVSTFHGYPVAMKSNTVCLSLSLVSFLVVRPQASSGEEVEMETKHHASAFEMNRSSTSQKNLTAVSKACGYNAVSMGHGYESRGRRADVAMSLLVATPRIVCSRYLNILAQCAKNNATILSSRSREESHASVSKMYRQASISVPATGRL</sequence>
<proteinExistence type="predicted"/>
<feature type="signal peptide" evidence="1">
    <location>
        <begin position="1"/>
        <end position="29"/>
    </location>
</feature>
<name>A0A6A6HY84_9PLEO</name>
<feature type="chain" id="PRO_5025579408" description="Secreted protein" evidence="1">
    <location>
        <begin position="30"/>
        <end position="174"/>
    </location>
</feature>
<accession>A0A6A6HY84</accession>
<organism evidence="2 3">
    <name type="scientific">Trematosphaeria pertusa</name>
    <dbReference type="NCBI Taxonomy" id="390896"/>
    <lineage>
        <taxon>Eukaryota</taxon>
        <taxon>Fungi</taxon>
        <taxon>Dikarya</taxon>
        <taxon>Ascomycota</taxon>
        <taxon>Pezizomycotina</taxon>
        <taxon>Dothideomycetes</taxon>
        <taxon>Pleosporomycetidae</taxon>
        <taxon>Pleosporales</taxon>
        <taxon>Massarineae</taxon>
        <taxon>Trematosphaeriaceae</taxon>
        <taxon>Trematosphaeria</taxon>
    </lineage>
</organism>
<evidence type="ECO:0000313" key="2">
    <source>
        <dbReference type="EMBL" id="KAF2242573.1"/>
    </source>
</evidence>
<dbReference type="RefSeq" id="XP_033677577.1">
    <property type="nucleotide sequence ID" value="XM_033819618.1"/>
</dbReference>
<evidence type="ECO:0000313" key="3">
    <source>
        <dbReference type="Proteomes" id="UP000800094"/>
    </source>
</evidence>
<keyword evidence="1" id="KW-0732">Signal</keyword>
<keyword evidence="3" id="KW-1185">Reference proteome</keyword>
<dbReference type="AlphaFoldDB" id="A0A6A6HY84"/>
<reference evidence="2" key="1">
    <citation type="journal article" date="2020" name="Stud. Mycol.">
        <title>101 Dothideomycetes genomes: a test case for predicting lifestyles and emergence of pathogens.</title>
        <authorList>
            <person name="Haridas S."/>
            <person name="Albert R."/>
            <person name="Binder M."/>
            <person name="Bloem J."/>
            <person name="Labutti K."/>
            <person name="Salamov A."/>
            <person name="Andreopoulos B."/>
            <person name="Baker S."/>
            <person name="Barry K."/>
            <person name="Bills G."/>
            <person name="Bluhm B."/>
            <person name="Cannon C."/>
            <person name="Castanera R."/>
            <person name="Culley D."/>
            <person name="Daum C."/>
            <person name="Ezra D."/>
            <person name="Gonzalez J."/>
            <person name="Henrissat B."/>
            <person name="Kuo A."/>
            <person name="Liang C."/>
            <person name="Lipzen A."/>
            <person name="Lutzoni F."/>
            <person name="Magnuson J."/>
            <person name="Mondo S."/>
            <person name="Nolan M."/>
            <person name="Ohm R."/>
            <person name="Pangilinan J."/>
            <person name="Park H.-J."/>
            <person name="Ramirez L."/>
            <person name="Alfaro M."/>
            <person name="Sun H."/>
            <person name="Tritt A."/>
            <person name="Yoshinaga Y."/>
            <person name="Zwiers L.-H."/>
            <person name="Turgeon B."/>
            <person name="Goodwin S."/>
            <person name="Spatafora J."/>
            <person name="Crous P."/>
            <person name="Grigoriev I."/>
        </authorList>
    </citation>
    <scope>NUCLEOTIDE SEQUENCE</scope>
    <source>
        <strain evidence="2">CBS 122368</strain>
    </source>
</reference>
<dbReference type="Proteomes" id="UP000800094">
    <property type="component" value="Unassembled WGS sequence"/>
</dbReference>
<dbReference type="EMBL" id="ML987207">
    <property type="protein sequence ID" value="KAF2242573.1"/>
    <property type="molecule type" value="Genomic_DNA"/>
</dbReference>
<protein>
    <recommendedName>
        <fullName evidence="4">Secreted protein</fullName>
    </recommendedName>
</protein>
<evidence type="ECO:0008006" key="4">
    <source>
        <dbReference type="Google" id="ProtNLM"/>
    </source>
</evidence>